<dbReference type="EMBL" id="JAMPKK010000061">
    <property type="protein sequence ID" value="MEP0867185.1"/>
    <property type="molecule type" value="Genomic_DNA"/>
</dbReference>
<dbReference type="PANTHER" id="PTHR13696:SF52">
    <property type="entry name" value="PARA FAMILY PROTEIN CT_582"/>
    <property type="match status" value="1"/>
</dbReference>
<dbReference type="Pfam" id="PF13614">
    <property type="entry name" value="AAA_31"/>
    <property type="match status" value="1"/>
</dbReference>
<comment type="caution">
    <text evidence="2">The sequence shown here is derived from an EMBL/GenBank/DDBJ whole genome shotgun (WGS) entry which is preliminary data.</text>
</comment>
<proteinExistence type="predicted"/>
<dbReference type="PANTHER" id="PTHR13696">
    <property type="entry name" value="P-LOOP CONTAINING NUCLEOSIDE TRIPHOSPHATE HYDROLASE"/>
    <property type="match status" value="1"/>
</dbReference>
<feature type="domain" description="AAA" evidence="1">
    <location>
        <begin position="175"/>
        <end position="348"/>
    </location>
</feature>
<dbReference type="InterPro" id="IPR025669">
    <property type="entry name" value="AAA_dom"/>
</dbReference>
<sequence>MLNTNLNWNNILGSIPAKAHEPIVSNQFVVPLLEALGFNNQERFPQFGTGKGADKVDFAVRKNNDGDIFLTSKTNPYLLVEVKGRATNAGVTINLSQNTPYYLATKEQIQRYMLAPNCKTTQWGIITNSNHIQLFRRHGKVVIPATPNVLIDHNNISNVIANIKHLIDNPPKALTVCLYNDKGGVGKTTTTINLAAILWKQGKKVLVVDFDPQQRDLTELLGIKETSVKLSDCLINRSLDIRDTIQPFQLLDKSGKKIKLFDVIPSDSKLENYMDHDYEAKIQKGSGRLQDLLRVFVNDYDYILIDAPTNWTFFSKSCVRASDVVLIPTKHTNFASIKNVFKVIKQFIPEVQRLRNDSGPTALPIFFNEHKQTETSIQRTHLEIKNILTKKSINNGQPAVLDPDLLPYYYPRAKKGNFDTTIFSIPEYAVVSSAAFARVPAVFKNKNVAEYYLGLAKEYFLYG</sequence>
<reference evidence="2 3" key="1">
    <citation type="submission" date="2022-04" db="EMBL/GenBank/DDBJ databases">
        <title>Positive selection, recombination, and allopatry shape intraspecific diversity of widespread and dominant cyanobacteria.</title>
        <authorList>
            <person name="Wei J."/>
            <person name="Shu W."/>
            <person name="Hu C."/>
        </authorList>
    </citation>
    <scope>NUCLEOTIDE SEQUENCE [LARGE SCALE GENOMIC DNA]</scope>
    <source>
        <strain evidence="2 3">GB2-A5</strain>
    </source>
</reference>
<dbReference type="InterPro" id="IPR027417">
    <property type="entry name" value="P-loop_NTPase"/>
</dbReference>
<dbReference type="Proteomes" id="UP001442494">
    <property type="component" value="Unassembled WGS sequence"/>
</dbReference>
<dbReference type="SUPFAM" id="SSF52540">
    <property type="entry name" value="P-loop containing nucleoside triphosphate hydrolases"/>
    <property type="match status" value="1"/>
</dbReference>
<organism evidence="2 3">
    <name type="scientific">Funiculus sociatus GB2-A5</name>
    <dbReference type="NCBI Taxonomy" id="2933946"/>
    <lineage>
        <taxon>Bacteria</taxon>
        <taxon>Bacillati</taxon>
        <taxon>Cyanobacteriota</taxon>
        <taxon>Cyanophyceae</taxon>
        <taxon>Coleofasciculales</taxon>
        <taxon>Coleofasciculaceae</taxon>
        <taxon>Funiculus</taxon>
    </lineage>
</organism>
<gene>
    <name evidence="2" type="ORF">NDI37_22290</name>
</gene>
<accession>A0ABV0JVE2</accession>
<dbReference type="InterPro" id="IPR050678">
    <property type="entry name" value="DNA_Partitioning_ATPase"/>
</dbReference>
<evidence type="ECO:0000313" key="3">
    <source>
        <dbReference type="Proteomes" id="UP001442494"/>
    </source>
</evidence>
<evidence type="ECO:0000313" key="2">
    <source>
        <dbReference type="EMBL" id="MEP0867185.1"/>
    </source>
</evidence>
<dbReference type="Gene3D" id="3.40.50.300">
    <property type="entry name" value="P-loop containing nucleotide triphosphate hydrolases"/>
    <property type="match status" value="1"/>
</dbReference>
<dbReference type="CDD" id="cd02042">
    <property type="entry name" value="ParAB_family"/>
    <property type="match status" value="1"/>
</dbReference>
<protein>
    <submittedName>
        <fullName evidence="2">AAA family ATPase</fullName>
    </submittedName>
</protein>
<name>A0ABV0JVE2_9CYAN</name>
<keyword evidence="3" id="KW-1185">Reference proteome</keyword>
<dbReference type="RefSeq" id="WP_190419449.1">
    <property type="nucleotide sequence ID" value="NZ_JAMPKK010000061.1"/>
</dbReference>
<evidence type="ECO:0000259" key="1">
    <source>
        <dbReference type="Pfam" id="PF13614"/>
    </source>
</evidence>